<dbReference type="InterPro" id="IPR029465">
    <property type="entry name" value="ATPgrasp_TupA"/>
</dbReference>
<evidence type="ECO:0008006" key="3">
    <source>
        <dbReference type="Google" id="ProtNLM"/>
    </source>
</evidence>
<reference evidence="1 2" key="1">
    <citation type="submission" date="2021-03" db="EMBL/GenBank/DDBJ databases">
        <title>Genomic Encyclopedia of Type Strains, Phase IV (KMG-IV): sequencing the most valuable type-strain genomes for metagenomic binning, comparative biology and taxonomic classification.</title>
        <authorList>
            <person name="Goeker M."/>
        </authorList>
    </citation>
    <scope>NUCLEOTIDE SEQUENCE [LARGE SCALE GENOMIC DNA]</scope>
    <source>
        <strain evidence="1 2">DSM 21085</strain>
    </source>
</reference>
<accession>A0ABS4HDP6</accession>
<dbReference type="RefSeq" id="WP_209480578.1">
    <property type="nucleotide sequence ID" value="NZ_JAGGKK010000009.1"/>
</dbReference>
<organism evidence="1 2">
    <name type="scientific">Virgibacillus litoralis</name>
    <dbReference type="NCBI Taxonomy" id="578221"/>
    <lineage>
        <taxon>Bacteria</taxon>
        <taxon>Bacillati</taxon>
        <taxon>Bacillota</taxon>
        <taxon>Bacilli</taxon>
        <taxon>Bacillales</taxon>
        <taxon>Bacillaceae</taxon>
        <taxon>Virgibacillus</taxon>
    </lineage>
</organism>
<dbReference type="EMBL" id="JAGGKK010000009">
    <property type="protein sequence ID" value="MBP1949044.1"/>
    <property type="molecule type" value="Genomic_DNA"/>
</dbReference>
<sequence length="107" mass="12678">MQWQLQLRKNVREKGYYDVNWNWLNMNINGIPDTNNSVEKPYHYNEMLEISRKLSDGFPFVRVDLYYSQGKIYVGELTFTPNNGFGKFSDVKFDELFGKHLTLSKAE</sequence>
<comment type="caution">
    <text evidence="1">The sequence shown here is derived from an EMBL/GenBank/DDBJ whole genome shotgun (WGS) entry which is preliminary data.</text>
</comment>
<dbReference type="Pfam" id="PF14305">
    <property type="entry name" value="ATPgrasp_TupA"/>
    <property type="match status" value="1"/>
</dbReference>
<keyword evidence="2" id="KW-1185">Reference proteome</keyword>
<dbReference type="Proteomes" id="UP001519328">
    <property type="component" value="Unassembled WGS sequence"/>
</dbReference>
<name>A0ABS4HDP6_9BACI</name>
<evidence type="ECO:0000313" key="2">
    <source>
        <dbReference type="Proteomes" id="UP001519328"/>
    </source>
</evidence>
<proteinExistence type="predicted"/>
<protein>
    <recommendedName>
        <fullName evidence="3">Glycosyltransferase</fullName>
    </recommendedName>
</protein>
<gene>
    <name evidence="1" type="ORF">J2Z82_001981</name>
</gene>
<evidence type="ECO:0000313" key="1">
    <source>
        <dbReference type="EMBL" id="MBP1949044.1"/>
    </source>
</evidence>